<comment type="caution">
    <text evidence="3">The sequence shown here is derived from an EMBL/GenBank/DDBJ whole genome shotgun (WGS) entry which is preliminary data.</text>
</comment>
<feature type="compositionally biased region" description="Pro residues" evidence="2">
    <location>
        <begin position="35"/>
        <end position="53"/>
    </location>
</feature>
<dbReference type="InterPro" id="IPR036396">
    <property type="entry name" value="Cyt_P450_sf"/>
</dbReference>
<dbReference type="EMBL" id="VOKX01000093">
    <property type="protein sequence ID" value="KAB7837978.1"/>
    <property type="molecule type" value="Genomic_DNA"/>
</dbReference>
<gene>
    <name evidence="3" type="ORF">FRZ00_22415</name>
</gene>
<dbReference type="CDD" id="cd20623">
    <property type="entry name" value="CYP_unk"/>
    <property type="match status" value="1"/>
</dbReference>
<keyword evidence="4" id="KW-1185">Reference proteome</keyword>
<dbReference type="RefSeq" id="WP_152264762.1">
    <property type="nucleotide sequence ID" value="NZ_VOKX01000093.1"/>
</dbReference>
<dbReference type="GO" id="GO:0004497">
    <property type="term" value="F:monooxygenase activity"/>
    <property type="evidence" value="ECO:0007669"/>
    <property type="project" value="InterPro"/>
</dbReference>
<dbReference type="InterPro" id="IPR002397">
    <property type="entry name" value="Cyt_P450_B"/>
</dbReference>
<feature type="compositionally biased region" description="Low complexity" evidence="2">
    <location>
        <begin position="475"/>
        <end position="492"/>
    </location>
</feature>
<evidence type="ECO:0000313" key="4">
    <source>
        <dbReference type="Proteomes" id="UP000327000"/>
    </source>
</evidence>
<protein>
    <submittedName>
        <fullName evidence="3">Cytochrome P450</fullName>
    </submittedName>
</protein>
<dbReference type="AlphaFoldDB" id="A0A5N5W4Z5"/>
<dbReference type="GO" id="GO:0020037">
    <property type="term" value="F:heme binding"/>
    <property type="evidence" value="ECO:0007669"/>
    <property type="project" value="InterPro"/>
</dbReference>
<comment type="similarity">
    <text evidence="1">Belongs to the cytochrome P450 family.</text>
</comment>
<dbReference type="PROSITE" id="PS00086">
    <property type="entry name" value="CYTOCHROME_P450"/>
    <property type="match status" value="1"/>
</dbReference>
<reference evidence="3 4" key="1">
    <citation type="journal article" date="2019" name="Microb. Cell Fact.">
        <title>Exploring novel herbicidin analogues by transcriptional regulator overexpression and MS/MS molecular networking.</title>
        <authorList>
            <person name="Shi Y."/>
            <person name="Gu R."/>
            <person name="Li Y."/>
            <person name="Wang X."/>
            <person name="Ren W."/>
            <person name="Li X."/>
            <person name="Wang L."/>
            <person name="Xie Y."/>
            <person name="Hong B."/>
        </authorList>
    </citation>
    <scope>NUCLEOTIDE SEQUENCE [LARGE SCALE GENOMIC DNA]</scope>
    <source>
        <strain evidence="3 4">US-43</strain>
    </source>
</reference>
<dbReference type="OrthoDB" id="4133219at2"/>
<name>A0A5N5W4Z5_STRMB</name>
<organism evidence="3 4">
    <name type="scientific">Streptomyces mobaraensis</name>
    <name type="common">Streptoverticillium mobaraense</name>
    <dbReference type="NCBI Taxonomy" id="35621"/>
    <lineage>
        <taxon>Bacteria</taxon>
        <taxon>Bacillati</taxon>
        <taxon>Actinomycetota</taxon>
        <taxon>Actinomycetes</taxon>
        <taxon>Kitasatosporales</taxon>
        <taxon>Streptomycetaceae</taxon>
        <taxon>Streptomyces</taxon>
    </lineage>
</organism>
<dbReference type="GO" id="GO:0016705">
    <property type="term" value="F:oxidoreductase activity, acting on paired donors, with incorporation or reduction of molecular oxygen"/>
    <property type="evidence" value="ECO:0007669"/>
    <property type="project" value="InterPro"/>
</dbReference>
<feature type="compositionally biased region" description="Pro residues" evidence="2">
    <location>
        <begin position="460"/>
        <end position="474"/>
    </location>
</feature>
<dbReference type="Proteomes" id="UP000327000">
    <property type="component" value="Unassembled WGS sequence"/>
</dbReference>
<dbReference type="InterPro" id="IPR017972">
    <property type="entry name" value="Cyt_P450_CS"/>
</dbReference>
<evidence type="ECO:0000256" key="1">
    <source>
        <dbReference type="ARBA" id="ARBA00010617"/>
    </source>
</evidence>
<evidence type="ECO:0000313" key="3">
    <source>
        <dbReference type="EMBL" id="KAB7837978.1"/>
    </source>
</evidence>
<evidence type="ECO:0000256" key="2">
    <source>
        <dbReference type="SAM" id="MobiDB-lite"/>
    </source>
</evidence>
<dbReference type="PANTHER" id="PTHR46696:SF1">
    <property type="entry name" value="CYTOCHROME P450 YJIB-RELATED"/>
    <property type="match status" value="1"/>
</dbReference>
<accession>A0A5N5W4Z5</accession>
<dbReference type="PANTHER" id="PTHR46696">
    <property type="entry name" value="P450, PUTATIVE (EUROFUNG)-RELATED"/>
    <property type="match status" value="1"/>
</dbReference>
<dbReference type="Gene3D" id="1.10.630.10">
    <property type="entry name" value="Cytochrome P450"/>
    <property type="match status" value="1"/>
</dbReference>
<proteinExistence type="inferred from homology"/>
<dbReference type="SUPFAM" id="SSF48264">
    <property type="entry name" value="Cytochrome P450"/>
    <property type="match status" value="1"/>
</dbReference>
<feature type="region of interest" description="Disordered" evidence="2">
    <location>
        <begin position="460"/>
        <end position="500"/>
    </location>
</feature>
<dbReference type="PRINTS" id="PR00359">
    <property type="entry name" value="BP450"/>
</dbReference>
<feature type="compositionally biased region" description="Low complexity" evidence="2">
    <location>
        <begin position="54"/>
        <end position="64"/>
    </location>
</feature>
<sequence length="500" mass="53351">MTAPIPHTPGAQQHQQHQQSHHHAENARAASGIPGAPPPPAHPPSVPPPPPGCPAHQAAAGSPSPAAALYGEVLTGDTHALYERLRREHGPVVPVELEPGVPAWLVIGYRELLEVTRNEECFSHDSRRWRALREGLVRPDSPLLPMMGYRPTVLFADGPEHRRLYRAVNDGFARLDQHRLRRSIAQLSNMLLDAIAPRGEADLLAEYAMQLPLWAASRMLGLSDDVAPELIAAVRGMVDSGPEATAANQALQRILGDLVHRKLAEPGDDLTSWLLAHPEGLSPEEVLHHLAVIIVAGNGPAANWTAATIRLLLTDARFRTHVTGGRLTVDAALDEVLWRDAPVQNFPGRYATRDLRFGGRYVREGDALLLGLAAANHDPAVLPPDGQIVPGNRSHLAFGAGPHTCPARDQARVIAHTAVDTLVHRLPDIRLAVPAGELSYRPSPWARALTALPVRFSPVAPGPAAPGPAAPGPAVPSTATPSPVTQSPVAPSTAPPSPFT</sequence>
<dbReference type="GO" id="GO:0005506">
    <property type="term" value="F:iron ion binding"/>
    <property type="evidence" value="ECO:0007669"/>
    <property type="project" value="InterPro"/>
</dbReference>
<feature type="region of interest" description="Disordered" evidence="2">
    <location>
        <begin position="1"/>
        <end position="64"/>
    </location>
</feature>